<comment type="similarity">
    <text evidence="3">Belongs to the peptidase S1 family. CLIP subfamily.</text>
</comment>
<dbReference type="Gene3D" id="2.40.10.10">
    <property type="entry name" value="Trypsin-like serine proteases"/>
    <property type="match status" value="1"/>
</dbReference>
<evidence type="ECO:0000256" key="2">
    <source>
        <dbReference type="ARBA" id="ARBA00023180"/>
    </source>
</evidence>
<keyword evidence="1" id="KW-1015">Disulfide bond</keyword>
<dbReference type="PRINTS" id="PR00722">
    <property type="entry name" value="CHYMOTRYPSIN"/>
</dbReference>
<dbReference type="CDD" id="cd00190">
    <property type="entry name" value="Tryp_SPc"/>
    <property type="match status" value="1"/>
</dbReference>
<dbReference type="InterPro" id="IPR051487">
    <property type="entry name" value="Ser/Thr_Proteases_Immune/Dev"/>
</dbReference>
<feature type="domain" description="CUB" evidence="6">
    <location>
        <begin position="19"/>
        <end position="134"/>
    </location>
</feature>
<evidence type="ECO:0000313" key="8">
    <source>
        <dbReference type="EMBL" id="MBC1178311.1"/>
    </source>
</evidence>
<feature type="signal peptide" evidence="5">
    <location>
        <begin position="1"/>
        <end position="16"/>
    </location>
</feature>
<dbReference type="InterPro" id="IPR000859">
    <property type="entry name" value="CUB_dom"/>
</dbReference>
<dbReference type="Pfam" id="PF00431">
    <property type="entry name" value="CUB"/>
    <property type="match status" value="1"/>
</dbReference>
<dbReference type="Pfam" id="PF00089">
    <property type="entry name" value="Trypsin"/>
    <property type="match status" value="1"/>
</dbReference>
<evidence type="ECO:0000259" key="6">
    <source>
        <dbReference type="PROSITE" id="PS01180"/>
    </source>
</evidence>
<feature type="chain" id="PRO_5028986374" evidence="5">
    <location>
        <begin position="17"/>
        <end position="399"/>
    </location>
</feature>
<dbReference type="SUPFAM" id="SSF49854">
    <property type="entry name" value="Spermadhesin, CUB domain"/>
    <property type="match status" value="1"/>
</dbReference>
<dbReference type="AlphaFoldDB" id="A0A7G3AX88"/>
<evidence type="ECO:0000256" key="1">
    <source>
        <dbReference type="ARBA" id="ARBA00023157"/>
    </source>
</evidence>
<dbReference type="EMBL" id="GITU01009608">
    <property type="protein sequence ID" value="MBC1178311.1"/>
    <property type="molecule type" value="Transcribed_RNA"/>
</dbReference>
<keyword evidence="8" id="KW-0378">Hydrolase</keyword>
<evidence type="ECO:0000256" key="4">
    <source>
        <dbReference type="PROSITE-ProRule" id="PRU00059"/>
    </source>
</evidence>
<dbReference type="SMART" id="SM00020">
    <property type="entry name" value="Tryp_SPc"/>
    <property type="match status" value="1"/>
</dbReference>
<dbReference type="GO" id="GO:0006508">
    <property type="term" value="P:proteolysis"/>
    <property type="evidence" value="ECO:0007669"/>
    <property type="project" value="UniProtKB-KW"/>
</dbReference>
<proteinExistence type="inferred from homology"/>
<keyword evidence="8" id="KW-0645">Protease</keyword>
<accession>A0A7G3AX88</accession>
<keyword evidence="2" id="KW-0325">Glycoprotein</keyword>
<keyword evidence="5" id="KW-0732">Signal</keyword>
<dbReference type="PANTHER" id="PTHR24256">
    <property type="entry name" value="TRYPTASE-RELATED"/>
    <property type="match status" value="1"/>
</dbReference>
<protein>
    <submittedName>
        <fullName evidence="8">Putative trypsin-like serine protease</fullName>
    </submittedName>
</protein>
<evidence type="ECO:0000256" key="3">
    <source>
        <dbReference type="ARBA" id="ARBA00024195"/>
    </source>
</evidence>
<dbReference type="InterPro" id="IPR001254">
    <property type="entry name" value="Trypsin_dom"/>
</dbReference>
<organism evidence="8">
    <name type="scientific">Lutzomyia longipalpis</name>
    <name type="common">Sand fly</name>
    <dbReference type="NCBI Taxonomy" id="7200"/>
    <lineage>
        <taxon>Eukaryota</taxon>
        <taxon>Metazoa</taxon>
        <taxon>Ecdysozoa</taxon>
        <taxon>Arthropoda</taxon>
        <taxon>Hexapoda</taxon>
        <taxon>Insecta</taxon>
        <taxon>Pterygota</taxon>
        <taxon>Neoptera</taxon>
        <taxon>Endopterygota</taxon>
        <taxon>Diptera</taxon>
        <taxon>Nematocera</taxon>
        <taxon>Psychodoidea</taxon>
        <taxon>Psychodidae</taxon>
        <taxon>Lutzomyia</taxon>
        <taxon>Lutzomyia</taxon>
    </lineage>
</organism>
<dbReference type="PROSITE" id="PS50240">
    <property type="entry name" value="TRYPSIN_DOM"/>
    <property type="match status" value="1"/>
</dbReference>
<reference evidence="8" key="1">
    <citation type="journal article" date="2020" name="BMC">
        <title>Leishmania infection induces a limited differential gene expression in the sand fly midgut.</title>
        <authorList>
            <person name="Coutinho-Abreu I.V."/>
            <person name="Serafim T.D."/>
            <person name="Meneses C."/>
            <person name="Kamhawi S."/>
            <person name="Oliveira F."/>
            <person name="Valenzuela J.G."/>
        </authorList>
    </citation>
    <scope>NUCLEOTIDE SEQUENCE</scope>
    <source>
        <strain evidence="8">Jacobina</strain>
        <tissue evidence="8">Midgut</tissue>
    </source>
</reference>
<dbReference type="VEuPathDB" id="VectorBase:LLONM1_010664"/>
<dbReference type="PROSITE" id="PS01180">
    <property type="entry name" value="CUB"/>
    <property type="match status" value="1"/>
</dbReference>
<dbReference type="CDD" id="cd00041">
    <property type="entry name" value="CUB"/>
    <property type="match status" value="1"/>
</dbReference>
<dbReference type="SUPFAM" id="SSF50494">
    <property type="entry name" value="Trypsin-like serine proteases"/>
    <property type="match status" value="1"/>
</dbReference>
<dbReference type="InterPro" id="IPR035914">
    <property type="entry name" value="Sperma_CUB_dom_sf"/>
</dbReference>
<dbReference type="InterPro" id="IPR001314">
    <property type="entry name" value="Peptidase_S1A"/>
</dbReference>
<dbReference type="GO" id="GO:0004252">
    <property type="term" value="F:serine-type endopeptidase activity"/>
    <property type="evidence" value="ECO:0007669"/>
    <property type="project" value="InterPro"/>
</dbReference>
<evidence type="ECO:0000256" key="5">
    <source>
        <dbReference type="SAM" id="SignalP"/>
    </source>
</evidence>
<dbReference type="SMART" id="SM00042">
    <property type="entry name" value="CUB"/>
    <property type="match status" value="1"/>
</dbReference>
<comment type="caution">
    <text evidence="4">Lacks conserved residue(s) required for the propagation of feature annotation.</text>
</comment>
<dbReference type="InterPro" id="IPR043504">
    <property type="entry name" value="Peptidase_S1_PA_chymotrypsin"/>
</dbReference>
<name>A0A7G3AX88_LUTLO</name>
<feature type="domain" description="Peptidase S1" evidence="7">
    <location>
        <begin position="154"/>
        <end position="392"/>
    </location>
</feature>
<dbReference type="InterPro" id="IPR009003">
    <property type="entry name" value="Peptidase_S1_PA"/>
</dbReference>
<evidence type="ECO:0000259" key="7">
    <source>
        <dbReference type="PROSITE" id="PS50240"/>
    </source>
</evidence>
<dbReference type="Gene3D" id="2.60.120.290">
    <property type="entry name" value="Spermadhesin, CUB domain"/>
    <property type="match status" value="1"/>
</dbReference>
<sequence length="399" mass="43168">MWIIVLFGFLVPSALGQGCNYAQQVGTSPVAIFSPNYPGNYVANTQCTWSATAPSTNYRLQLTCSVVQIPDGTSGCPKDYISISRTGRTDFADGYKYCGYGTFTEYSNANQMSIKLSALYNSPGGRFYCTIQAVQLNQAAFDPCNCGRRKSTRIVGGVNAGVNEFPMVAALIDLSTRKPFCGATLISNWRAITAQHCLLNQGPGNVGLLVGDYDLSTGADTPYSALYNIQSFSCYSNCNTNPQNVNDIAMVRTTQEIQMNPGVGIICLPWKYNTNTPSQFAGTMVEVSGWGDLDFGGPETNVQQKTSLNVIATQSCRNVYGNVITENHICTYSAGRDTCQRDSGESLMYTGTDNGRLYSVGIVSFGVECASQNPSVSTRVTPYLNWIITNSPESSYCSV</sequence>